<evidence type="ECO:0000259" key="9">
    <source>
        <dbReference type="Pfam" id="PF05649"/>
    </source>
</evidence>
<dbReference type="SUPFAM" id="SSF55486">
    <property type="entry name" value="Metalloproteases ('zincins'), catalytic domain"/>
    <property type="match status" value="1"/>
</dbReference>
<keyword evidence="7" id="KW-0482">Metalloprotease</keyword>
<keyword evidence="4" id="KW-0479">Metal-binding</keyword>
<dbReference type="PANTHER" id="PTHR11733">
    <property type="entry name" value="ZINC METALLOPROTEASE FAMILY M13 NEPRILYSIN-RELATED"/>
    <property type="match status" value="1"/>
</dbReference>
<dbReference type="GO" id="GO:0016485">
    <property type="term" value="P:protein processing"/>
    <property type="evidence" value="ECO:0007669"/>
    <property type="project" value="TreeGrafter"/>
</dbReference>
<dbReference type="Pfam" id="PF05649">
    <property type="entry name" value="Peptidase_M13_N"/>
    <property type="match status" value="1"/>
</dbReference>
<evidence type="ECO:0000256" key="7">
    <source>
        <dbReference type="ARBA" id="ARBA00023049"/>
    </source>
</evidence>
<dbReference type="PANTHER" id="PTHR11733:SF241">
    <property type="entry name" value="GH26575P-RELATED"/>
    <property type="match status" value="1"/>
</dbReference>
<proteinExistence type="inferred from homology"/>
<keyword evidence="5" id="KW-0378">Hydrolase</keyword>
<dbReference type="Proteomes" id="UP000821837">
    <property type="component" value="Chromosome 3"/>
</dbReference>
<keyword evidence="11" id="KW-1185">Reference proteome</keyword>
<evidence type="ECO:0000256" key="3">
    <source>
        <dbReference type="ARBA" id="ARBA00022670"/>
    </source>
</evidence>
<dbReference type="AlphaFoldDB" id="A0A9D4Q2M0"/>
<comment type="caution">
    <text evidence="10">The sequence shown here is derived from an EMBL/GenBank/DDBJ whole genome shotgun (WGS) entry which is preliminary data.</text>
</comment>
<dbReference type="InterPro" id="IPR018497">
    <property type="entry name" value="Peptidase_M13_C"/>
</dbReference>
<organism evidence="10 11">
    <name type="scientific">Rhipicephalus sanguineus</name>
    <name type="common">Brown dog tick</name>
    <name type="synonym">Ixodes sanguineus</name>
    <dbReference type="NCBI Taxonomy" id="34632"/>
    <lineage>
        <taxon>Eukaryota</taxon>
        <taxon>Metazoa</taxon>
        <taxon>Ecdysozoa</taxon>
        <taxon>Arthropoda</taxon>
        <taxon>Chelicerata</taxon>
        <taxon>Arachnida</taxon>
        <taxon>Acari</taxon>
        <taxon>Parasitiformes</taxon>
        <taxon>Ixodida</taxon>
        <taxon>Ixodoidea</taxon>
        <taxon>Ixodidae</taxon>
        <taxon>Rhipicephalinae</taxon>
        <taxon>Rhipicephalus</taxon>
        <taxon>Rhipicephalus</taxon>
    </lineage>
</organism>
<evidence type="ECO:0000259" key="8">
    <source>
        <dbReference type="Pfam" id="PF01431"/>
    </source>
</evidence>
<feature type="domain" description="Peptidase M13 N-terminal" evidence="9">
    <location>
        <begin position="42"/>
        <end position="271"/>
    </location>
</feature>
<dbReference type="InterPro" id="IPR000718">
    <property type="entry name" value="Peptidase_M13"/>
</dbReference>
<keyword evidence="6" id="KW-0862">Zinc</keyword>
<dbReference type="GO" id="GO:0005886">
    <property type="term" value="C:plasma membrane"/>
    <property type="evidence" value="ECO:0007669"/>
    <property type="project" value="TreeGrafter"/>
</dbReference>
<dbReference type="InterPro" id="IPR042089">
    <property type="entry name" value="Peptidase_M13_dom_2"/>
</dbReference>
<dbReference type="Gene3D" id="1.10.1380.10">
    <property type="entry name" value="Neutral endopeptidase , domain2"/>
    <property type="match status" value="1"/>
</dbReference>
<evidence type="ECO:0000256" key="1">
    <source>
        <dbReference type="ARBA" id="ARBA00001947"/>
    </source>
</evidence>
<reference evidence="10" key="1">
    <citation type="journal article" date="2020" name="Cell">
        <title>Large-Scale Comparative Analyses of Tick Genomes Elucidate Their Genetic Diversity and Vector Capacities.</title>
        <authorList>
            <consortium name="Tick Genome and Microbiome Consortium (TIGMIC)"/>
            <person name="Jia N."/>
            <person name="Wang J."/>
            <person name="Shi W."/>
            <person name="Du L."/>
            <person name="Sun Y."/>
            <person name="Zhan W."/>
            <person name="Jiang J.F."/>
            <person name="Wang Q."/>
            <person name="Zhang B."/>
            <person name="Ji P."/>
            <person name="Bell-Sakyi L."/>
            <person name="Cui X.M."/>
            <person name="Yuan T.T."/>
            <person name="Jiang B.G."/>
            <person name="Yang W.F."/>
            <person name="Lam T.T."/>
            <person name="Chang Q.C."/>
            <person name="Ding S.J."/>
            <person name="Wang X.J."/>
            <person name="Zhu J.G."/>
            <person name="Ruan X.D."/>
            <person name="Zhao L."/>
            <person name="Wei J.T."/>
            <person name="Ye R.Z."/>
            <person name="Que T.C."/>
            <person name="Du C.H."/>
            <person name="Zhou Y.H."/>
            <person name="Cheng J.X."/>
            <person name="Dai P.F."/>
            <person name="Guo W.B."/>
            <person name="Han X.H."/>
            <person name="Huang E.J."/>
            <person name="Li L.F."/>
            <person name="Wei W."/>
            <person name="Gao Y.C."/>
            <person name="Liu J.Z."/>
            <person name="Shao H.Z."/>
            <person name="Wang X."/>
            <person name="Wang C.C."/>
            <person name="Yang T.C."/>
            <person name="Huo Q.B."/>
            <person name="Li W."/>
            <person name="Chen H.Y."/>
            <person name="Chen S.E."/>
            <person name="Zhou L.G."/>
            <person name="Ni X.B."/>
            <person name="Tian J.H."/>
            <person name="Sheng Y."/>
            <person name="Liu T."/>
            <person name="Pan Y.S."/>
            <person name="Xia L.Y."/>
            <person name="Li J."/>
            <person name="Zhao F."/>
            <person name="Cao W.C."/>
        </authorList>
    </citation>
    <scope>NUCLEOTIDE SEQUENCE</scope>
    <source>
        <strain evidence="10">Rsan-2018</strain>
    </source>
</reference>
<evidence type="ECO:0000313" key="11">
    <source>
        <dbReference type="Proteomes" id="UP000821837"/>
    </source>
</evidence>
<dbReference type="EMBL" id="JABSTV010001249">
    <property type="protein sequence ID" value="KAH7963306.1"/>
    <property type="molecule type" value="Genomic_DNA"/>
</dbReference>
<dbReference type="Gene3D" id="3.40.390.10">
    <property type="entry name" value="Collagenase (Catalytic Domain)"/>
    <property type="match status" value="1"/>
</dbReference>
<comment type="similarity">
    <text evidence="2">Belongs to the peptidase M13 family.</text>
</comment>
<dbReference type="PROSITE" id="PS51885">
    <property type="entry name" value="NEPRILYSIN"/>
    <property type="match status" value="1"/>
</dbReference>
<reference evidence="10" key="2">
    <citation type="submission" date="2021-09" db="EMBL/GenBank/DDBJ databases">
        <authorList>
            <person name="Jia N."/>
            <person name="Wang J."/>
            <person name="Shi W."/>
            <person name="Du L."/>
            <person name="Sun Y."/>
            <person name="Zhan W."/>
            <person name="Jiang J."/>
            <person name="Wang Q."/>
            <person name="Zhang B."/>
            <person name="Ji P."/>
            <person name="Sakyi L.B."/>
            <person name="Cui X."/>
            <person name="Yuan T."/>
            <person name="Jiang B."/>
            <person name="Yang W."/>
            <person name="Lam T.T.-Y."/>
            <person name="Chang Q."/>
            <person name="Ding S."/>
            <person name="Wang X."/>
            <person name="Zhu J."/>
            <person name="Ruan X."/>
            <person name="Zhao L."/>
            <person name="Wei J."/>
            <person name="Que T."/>
            <person name="Du C."/>
            <person name="Cheng J."/>
            <person name="Dai P."/>
            <person name="Han X."/>
            <person name="Huang E."/>
            <person name="Gao Y."/>
            <person name="Liu J."/>
            <person name="Shao H."/>
            <person name="Ye R."/>
            <person name="Li L."/>
            <person name="Wei W."/>
            <person name="Wang X."/>
            <person name="Wang C."/>
            <person name="Huo Q."/>
            <person name="Li W."/>
            <person name="Guo W."/>
            <person name="Chen H."/>
            <person name="Chen S."/>
            <person name="Zhou L."/>
            <person name="Zhou L."/>
            <person name="Ni X."/>
            <person name="Tian J."/>
            <person name="Zhou Y."/>
            <person name="Sheng Y."/>
            <person name="Liu T."/>
            <person name="Pan Y."/>
            <person name="Xia L."/>
            <person name="Li J."/>
            <person name="Zhao F."/>
            <person name="Cao W."/>
        </authorList>
    </citation>
    <scope>NUCLEOTIDE SEQUENCE</scope>
    <source>
        <strain evidence="10">Rsan-2018</strain>
        <tissue evidence="10">Larvae</tissue>
    </source>
</reference>
<evidence type="ECO:0000256" key="5">
    <source>
        <dbReference type="ARBA" id="ARBA00022801"/>
    </source>
</evidence>
<dbReference type="GO" id="GO:0046872">
    <property type="term" value="F:metal ion binding"/>
    <property type="evidence" value="ECO:0007669"/>
    <property type="project" value="UniProtKB-KW"/>
</dbReference>
<evidence type="ECO:0000256" key="2">
    <source>
        <dbReference type="ARBA" id="ARBA00007357"/>
    </source>
</evidence>
<protein>
    <submittedName>
        <fullName evidence="10">Uncharacterized protein</fullName>
    </submittedName>
</protein>
<dbReference type="GO" id="GO:0004222">
    <property type="term" value="F:metalloendopeptidase activity"/>
    <property type="evidence" value="ECO:0007669"/>
    <property type="project" value="InterPro"/>
</dbReference>
<feature type="domain" description="Peptidase M13 C-terminal" evidence="8">
    <location>
        <begin position="382"/>
        <end position="545"/>
    </location>
</feature>
<evidence type="ECO:0000313" key="10">
    <source>
        <dbReference type="EMBL" id="KAH7963306.1"/>
    </source>
</evidence>
<accession>A0A9D4Q2M0</accession>
<dbReference type="InterPro" id="IPR008753">
    <property type="entry name" value="Peptidase_M13_N"/>
</dbReference>
<evidence type="ECO:0000256" key="4">
    <source>
        <dbReference type="ARBA" id="ARBA00022723"/>
    </source>
</evidence>
<dbReference type="VEuPathDB" id="VectorBase:RSAN_045113"/>
<keyword evidence="3" id="KW-0645">Protease</keyword>
<sequence length="547" mass="62701">MIGLSTVVRTTVRERAPSNTVLLHVDAPPILLRRFKGLFPEQDIKAYGNFVLKVLTLWRSGGKSIKSSAADITDMEERMNVAASHTLRKVPVLNVVQSINKMESLPHWDWKSYFRHFRYKDAFRLSKDKIVLLDRFYFDRLSTILTQAQSHTLLNYVGYKLLVHLSPVLPPNKAAFMVPLSHEHHLTVDLPKRLEACLHLLEGLYPLGTKSLVWSLVQSKAPDIISGAAFENLRRIEDFARHEMKKAASKAPWMSEEEAARAIAKIERMEVVLAPKDQDAALHRLPSGANVFENSSLIEGYYSVLVSIREMYWKMGDLSRFHQPLTPKESAFRPGYFYEPDRNEVSVSPVTVAFVLGMSPRFDVASAQFYLGELLRGMFAAISEQGSQVDERGEFRNWWTSATEVRFRERAKCLQDLFADSLKHYYGRDDLFPDKHLFQDENIEDGAVLQPLYDIYLRLVDRPDSAAMIPGQAKSLTVAQLFFVNWASTFCEPQQTELQSRERLRFKMAVPARLRVNVALSRFAPFKAAFNCTRHSEMNPDKECSFW</sequence>
<dbReference type="InterPro" id="IPR024079">
    <property type="entry name" value="MetalloPept_cat_dom_sf"/>
</dbReference>
<dbReference type="Pfam" id="PF01431">
    <property type="entry name" value="Peptidase_M13"/>
    <property type="match status" value="1"/>
</dbReference>
<name>A0A9D4Q2M0_RHISA</name>
<evidence type="ECO:0000256" key="6">
    <source>
        <dbReference type="ARBA" id="ARBA00022833"/>
    </source>
</evidence>
<gene>
    <name evidence="10" type="ORF">HPB52_020529</name>
</gene>
<comment type="cofactor">
    <cofactor evidence="1">
        <name>Zn(2+)</name>
        <dbReference type="ChEBI" id="CHEBI:29105"/>
    </cofactor>
</comment>